<dbReference type="Proteomes" id="UP000245133">
    <property type="component" value="Unassembled WGS sequence"/>
</dbReference>
<comment type="caution">
    <text evidence="1">The sequence shown here is derived from an EMBL/GenBank/DDBJ whole genome shotgun (WGS) entry which is preliminary data.</text>
</comment>
<name>A0A2P2E534_9LEPT</name>
<sequence length="139" mass="15904">MSLSVGLSLNHGGLTYMDVAESKFRVSYRLNRNIFSFLKNSKWEIFLQLSEMHRFDNEAISRSLNTALRMQEPSRSNFVGRQIYVSPGISISNSNLIFEGMVKVPINAREANRTLDDLWSPEVQGNLGLKYLFPVRSSR</sequence>
<dbReference type="AlphaFoldDB" id="A0A2P2E534"/>
<evidence type="ECO:0000313" key="2">
    <source>
        <dbReference type="Proteomes" id="UP000245133"/>
    </source>
</evidence>
<keyword evidence="2" id="KW-1185">Reference proteome</keyword>
<dbReference type="EMBL" id="BFBB01000009">
    <property type="protein sequence ID" value="GBF51995.1"/>
    <property type="molecule type" value="Genomic_DNA"/>
</dbReference>
<protein>
    <submittedName>
        <fullName evidence="1">Signal peptide</fullName>
    </submittedName>
</protein>
<evidence type="ECO:0000313" key="1">
    <source>
        <dbReference type="EMBL" id="GBF51995.1"/>
    </source>
</evidence>
<gene>
    <name evidence="1" type="ORF">LPTSP4_35330</name>
</gene>
<accession>A0A2P2E534</accession>
<reference evidence="1 2" key="1">
    <citation type="submission" date="2018-02" db="EMBL/GenBank/DDBJ databases">
        <title>Novel Leptospira species isolated from soil and water in Japan.</title>
        <authorList>
            <person name="Nakao R."/>
            <person name="Masuzawa T."/>
        </authorList>
    </citation>
    <scope>NUCLEOTIDE SEQUENCE [LARGE SCALE GENOMIC DNA]</scope>
    <source>
        <strain evidence="1 2">YH101</strain>
    </source>
</reference>
<proteinExistence type="predicted"/>
<organism evidence="1 2">
    <name type="scientific">Leptospira ryugenii</name>
    <dbReference type="NCBI Taxonomy" id="1917863"/>
    <lineage>
        <taxon>Bacteria</taxon>
        <taxon>Pseudomonadati</taxon>
        <taxon>Spirochaetota</taxon>
        <taxon>Spirochaetia</taxon>
        <taxon>Leptospirales</taxon>
        <taxon>Leptospiraceae</taxon>
        <taxon>Leptospira</taxon>
    </lineage>
</organism>